<accession>A0ABU3PHI3</accession>
<dbReference type="EMBL" id="JAVXZY010000012">
    <property type="protein sequence ID" value="MDT9001983.1"/>
    <property type="molecule type" value="Genomic_DNA"/>
</dbReference>
<reference evidence="1" key="1">
    <citation type="submission" date="2023-09" db="EMBL/GenBank/DDBJ databases">
        <title>Paucibacter sp. APW11 Genome sequencing and assembly.</title>
        <authorList>
            <person name="Kim I."/>
        </authorList>
    </citation>
    <scope>NUCLEOTIDE SEQUENCE</scope>
    <source>
        <strain evidence="1">APW11</strain>
    </source>
</reference>
<protein>
    <recommendedName>
        <fullName evidence="3">Lipocalin-like domain-containing protein</fullName>
    </recommendedName>
</protein>
<evidence type="ECO:0000313" key="1">
    <source>
        <dbReference type="EMBL" id="MDT9001983.1"/>
    </source>
</evidence>
<name>A0ABU3PHI3_9BURK</name>
<evidence type="ECO:0000313" key="2">
    <source>
        <dbReference type="Proteomes" id="UP001246372"/>
    </source>
</evidence>
<organism evidence="1 2">
    <name type="scientific">Roseateles aquae</name>
    <dbReference type="NCBI Taxonomy" id="3077235"/>
    <lineage>
        <taxon>Bacteria</taxon>
        <taxon>Pseudomonadati</taxon>
        <taxon>Pseudomonadota</taxon>
        <taxon>Betaproteobacteria</taxon>
        <taxon>Burkholderiales</taxon>
        <taxon>Sphaerotilaceae</taxon>
        <taxon>Roseateles</taxon>
    </lineage>
</organism>
<comment type="caution">
    <text evidence="1">The sequence shown here is derived from an EMBL/GenBank/DDBJ whole genome shotgun (WGS) entry which is preliminary data.</text>
</comment>
<gene>
    <name evidence="1" type="ORF">RQP53_22085</name>
</gene>
<sequence>MKKIFWALVLLGAWFAHGRLVFAEDRLVQWLGQHEGQIWSGDSKACEAYTDNVEVSIRSDEREGDWEVEGGKEELCGYYHKASAAFALLDASTHTEFSEVSVQRKGFPWTEAKLSYVARVTLQMPRLPDKHIVSHDQLTLVRTLQGLKIKSIESQSVQR</sequence>
<dbReference type="RefSeq" id="WP_315652869.1">
    <property type="nucleotide sequence ID" value="NZ_JAVXZY010000012.1"/>
</dbReference>
<keyword evidence="2" id="KW-1185">Reference proteome</keyword>
<evidence type="ECO:0008006" key="3">
    <source>
        <dbReference type="Google" id="ProtNLM"/>
    </source>
</evidence>
<proteinExistence type="predicted"/>
<dbReference type="Proteomes" id="UP001246372">
    <property type="component" value="Unassembled WGS sequence"/>
</dbReference>